<feature type="transmembrane region" description="Helical" evidence="8">
    <location>
        <begin position="231"/>
        <end position="248"/>
    </location>
</feature>
<sequence>MSQTYPQMPLEERKAWPALIALCIGFFMILLDQTIVAVATPVLQSSLGASYNEVIWVTSAYLLTFAVPLLITGRLGDKFGPKNVYILGMVIFTVSSLACGFAPNMAMLILARAVQGFGASLLTPQTMSVINRIFARERRGAALGVWGTTAGLATLAGPMLGGIITTTVGWQWIFFINVPLGVISVIAVARWVPRFKPIERTIDGLSMLLSVLAVSSFIFALQEGERAQWRWYIWALMVGGVLMAVLFVKQQARAEQRGKEPLAPLSLFAIRNFSLGNIGIAVMGFAVAGTPLPVMLYLQQVHDYSALKAGLFMVPQALISAVLSPFVGRMADKVSPGRLAALGFSVLSMSFFLLGAAMIVGLAGGWFIAIMVIQGLGNSVIWAPNSTSTMRDLPLRLMGAGSGVYNTTRQVGSVVGSAAVGAVLQWRVQSTGIGAAYGQAILLAAAVLIIGVLSSLAARESQRA</sequence>
<dbReference type="PANTHER" id="PTHR42718">
    <property type="entry name" value="MAJOR FACILITATOR SUPERFAMILY MULTIDRUG TRANSPORTER MFSC"/>
    <property type="match status" value="1"/>
</dbReference>
<evidence type="ECO:0000256" key="1">
    <source>
        <dbReference type="ARBA" id="ARBA00004651"/>
    </source>
</evidence>
<protein>
    <submittedName>
        <fullName evidence="10">Multidrug export protein EmrB</fullName>
    </submittedName>
</protein>
<feature type="transmembrane region" description="Helical" evidence="8">
    <location>
        <begin position="20"/>
        <end position="42"/>
    </location>
</feature>
<dbReference type="InterPro" id="IPR020846">
    <property type="entry name" value="MFS_dom"/>
</dbReference>
<organism evidence="10 11">
    <name type="scientific">Corynebacterium gerontici</name>
    <dbReference type="NCBI Taxonomy" id="2079234"/>
    <lineage>
        <taxon>Bacteria</taxon>
        <taxon>Bacillati</taxon>
        <taxon>Actinomycetota</taxon>
        <taxon>Actinomycetes</taxon>
        <taxon>Mycobacteriales</taxon>
        <taxon>Corynebacteriaceae</taxon>
        <taxon>Corynebacterium</taxon>
    </lineage>
</organism>
<dbReference type="Pfam" id="PF07690">
    <property type="entry name" value="MFS_1"/>
    <property type="match status" value="2"/>
</dbReference>
<dbReference type="GO" id="GO:0022857">
    <property type="term" value="F:transmembrane transporter activity"/>
    <property type="evidence" value="ECO:0007669"/>
    <property type="project" value="InterPro"/>
</dbReference>
<evidence type="ECO:0000256" key="3">
    <source>
        <dbReference type="ARBA" id="ARBA00022448"/>
    </source>
</evidence>
<keyword evidence="3" id="KW-0813">Transport</keyword>
<evidence type="ECO:0000256" key="8">
    <source>
        <dbReference type="SAM" id="Phobius"/>
    </source>
</evidence>
<evidence type="ECO:0000256" key="5">
    <source>
        <dbReference type="ARBA" id="ARBA00022692"/>
    </source>
</evidence>
<dbReference type="AlphaFoldDB" id="A0A3G6IZR3"/>
<accession>A0A3G6IZR3</accession>
<feature type="transmembrane region" description="Helical" evidence="8">
    <location>
        <begin position="54"/>
        <end position="72"/>
    </location>
</feature>
<dbReference type="Gene3D" id="1.20.1250.20">
    <property type="entry name" value="MFS general substrate transporter like domains"/>
    <property type="match status" value="1"/>
</dbReference>
<feature type="transmembrane region" description="Helical" evidence="8">
    <location>
        <begin position="142"/>
        <end position="164"/>
    </location>
</feature>
<dbReference type="EMBL" id="CP033897">
    <property type="protein sequence ID" value="AZA11269.1"/>
    <property type="molecule type" value="Genomic_DNA"/>
</dbReference>
<name>A0A3G6IZR3_9CORY</name>
<dbReference type="PANTHER" id="PTHR42718:SF42">
    <property type="entry name" value="EXPORT PROTEIN"/>
    <property type="match status" value="1"/>
</dbReference>
<feature type="transmembrane region" description="Helical" evidence="8">
    <location>
        <begin position="170"/>
        <end position="189"/>
    </location>
</feature>
<feature type="transmembrane region" description="Helical" evidence="8">
    <location>
        <begin position="269"/>
        <end position="289"/>
    </location>
</feature>
<evidence type="ECO:0000256" key="2">
    <source>
        <dbReference type="ARBA" id="ARBA00008537"/>
    </source>
</evidence>
<feature type="transmembrane region" description="Helical" evidence="8">
    <location>
        <begin position="309"/>
        <end position="327"/>
    </location>
</feature>
<keyword evidence="5 8" id="KW-0812">Transmembrane</keyword>
<evidence type="ECO:0000313" key="11">
    <source>
        <dbReference type="Proteomes" id="UP000271587"/>
    </source>
</evidence>
<dbReference type="CDD" id="cd17503">
    <property type="entry name" value="MFS_LmrB_MDR_like"/>
    <property type="match status" value="1"/>
</dbReference>
<dbReference type="Proteomes" id="UP000271587">
    <property type="component" value="Chromosome"/>
</dbReference>
<feature type="transmembrane region" description="Helical" evidence="8">
    <location>
        <begin position="201"/>
        <end position="219"/>
    </location>
</feature>
<reference evidence="10 11" key="1">
    <citation type="submission" date="2018-11" db="EMBL/GenBank/DDBJ databases">
        <authorList>
            <person name="Kleinhagauer T."/>
            <person name="Glaeser S.P."/>
            <person name="Spergser J."/>
            <person name="Ruckert C."/>
            <person name="Kaempfer P."/>
            <person name="Busse H.-J."/>
        </authorList>
    </citation>
    <scope>NUCLEOTIDE SEQUENCE [LARGE SCALE GENOMIC DNA]</scope>
    <source>
        <strain evidence="10 11">W8</strain>
    </source>
</reference>
<evidence type="ECO:0000256" key="6">
    <source>
        <dbReference type="ARBA" id="ARBA00022989"/>
    </source>
</evidence>
<gene>
    <name evidence="10" type="primary">emrB</name>
    <name evidence="10" type="ORF">CGERO_04765</name>
</gene>
<feature type="transmembrane region" description="Helical" evidence="8">
    <location>
        <begin position="109"/>
        <end position="130"/>
    </location>
</feature>
<dbReference type="PRINTS" id="PR01036">
    <property type="entry name" value="TCRTETB"/>
</dbReference>
<evidence type="ECO:0000256" key="4">
    <source>
        <dbReference type="ARBA" id="ARBA00022475"/>
    </source>
</evidence>
<dbReference type="GO" id="GO:0005886">
    <property type="term" value="C:plasma membrane"/>
    <property type="evidence" value="ECO:0007669"/>
    <property type="project" value="UniProtKB-SubCell"/>
</dbReference>
<keyword evidence="4" id="KW-1003">Cell membrane</keyword>
<comment type="similarity">
    <text evidence="2">Belongs to the major facilitator superfamily. EmrB family.</text>
</comment>
<dbReference type="PROSITE" id="PS50850">
    <property type="entry name" value="MFS"/>
    <property type="match status" value="1"/>
</dbReference>
<evidence type="ECO:0000256" key="7">
    <source>
        <dbReference type="ARBA" id="ARBA00023136"/>
    </source>
</evidence>
<dbReference type="InterPro" id="IPR004638">
    <property type="entry name" value="EmrB-like"/>
</dbReference>
<keyword evidence="7 8" id="KW-0472">Membrane</keyword>
<evidence type="ECO:0000259" key="9">
    <source>
        <dbReference type="PROSITE" id="PS50850"/>
    </source>
</evidence>
<proteinExistence type="inferred from homology"/>
<feature type="transmembrane region" description="Helical" evidence="8">
    <location>
        <begin position="436"/>
        <end position="458"/>
    </location>
</feature>
<dbReference type="FunFam" id="1.20.1720.10:FF:000021">
    <property type="entry name" value="Drug resistance transporter, EmrB/QacA subfamily"/>
    <property type="match status" value="1"/>
</dbReference>
<dbReference type="Gene3D" id="1.20.1720.10">
    <property type="entry name" value="Multidrug resistance protein D"/>
    <property type="match status" value="1"/>
</dbReference>
<dbReference type="InterPro" id="IPR011701">
    <property type="entry name" value="MFS"/>
</dbReference>
<dbReference type="NCBIfam" id="TIGR00711">
    <property type="entry name" value="efflux_EmrB"/>
    <property type="match status" value="1"/>
</dbReference>
<keyword evidence="6 8" id="KW-1133">Transmembrane helix</keyword>
<feature type="domain" description="Major facilitator superfamily (MFS) profile" evidence="9">
    <location>
        <begin position="18"/>
        <end position="463"/>
    </location>
</feature>
<dbReference type="SUPFAM" id="SSF103473">
    <property type="entry name" value="MFS general substrate transporter"/>
    <property type="match status" value="1"/>
</dbReference>
<dbReference type="KEGG" id="cgk:CGERO_04765"/>
<comment type="subcellular location">
    <subcellularLocation>
        <location evidence="1">Cell membrane</location>
        <topology evidence="1">Multi-pass membrane protein</topology>
    </subcellularLocation>
</comment>
<feature type="transmembrane region" description="Helical" evidence="8">
    <location>
        <begin position="84"/>
        <end position="103"/>
    </location>
</feature>
<dbReference type="InterPro" id="IPR036259">
    <property type="entry name" value="MFS_trans_sf"/>
</dbReference>
<keyword evidence="11" id="KW-1185">Reference proteome</keyword>
<evidence type="ECO:0000313" key="10">
    <source>
        <dbReference type="EMBL" id="AZA11269.1"/>
    </source>
</evidence>